<dbReference type="FunFam" id="1.25.40.180:FF:000041">
    <property type="entry name" value="Nuclear cap-binding protein subunit 1"/>
    <property type="match status" value="1"/>
</dbReference>
<dbReference type="Proteomes" id="UP001165740">
    <property type="component" value="Chromosome 1"/>
</dbReference>
<evidence type="ECO:0000256" key="2">
    <source>
        <dbReference type="ARBA" id="ARBA00007413"/>
    </source>
</evidence>
<evidence type="ECO:0000256" key="8">
    <source>
        <dbReference type="ARBA" id="ARBA00023242"/>
    </source>
</evidence>
<keyword evidence="7" id="KW-0508">mRNA splicing</keyword>
<dbReference type="GO" id="GO:0005846">
    <property type="term" value="C:nuclear cap binding complex"/>
    <property type="evidence" value="ECO:0007669"/>
    <property type="project" value="InterPro"/>
</dbReference>
<comment type="similarity">
    <text evidence="2">Belongs to the NCBP1 family.</text>
</comment>
<keyword evidence="11" id="KW-1133">Transmembrane helix</keyword>
<dbReference type="GeneID" id="106078519"/>
<dbReference type="Pfam" id="PF02854">
    <property type="entry name" value="MIF4G"/>
    <property type="match status" value="1"/>
</dbReference>
<dbReference type="Pfam" id="PF09088">
    <property type="entry name" value="MIF4G_like"/>
    <property type="match status" value="1"/>
</dbReference>
<keyword evidence="5" id="KW-0506">mRNA capping</keyword>
<dbReference type="FunFam" id="1.25.40.180:FF:000010">
    <property type="entry name" value="Nuclear cap-binding protein subunit 1"/>
    <property type="match status" value="1"/>
</dbReference>
<evidence type="ECO:0000313" key="14">
    <source>
        <dbReference type="RefSeq" id="XP_055877701.1"/>
    </source>
</evidence>
<dbReference type="SUPFAM" id="SSF103473">
    <property type="entry name" value="MFS general substrate transporter"/>
    <property type="match status" value="1"/>
</dbReference>
<dbReference type="GO" id="GO:0006406">
    <property type="term" value="P:mRNA export from nucleus"/>
    <property type="evidence" value="ECO:0007669"/>
    <property type="project" value="InterPro"/>
</dbReference>
<dbReference type="GO" id="GO:0031053">
    <property type="term" value="P:primary miRNA processing"/>
    <property type="evidence" value="ECO:0007669"/>
    <property type="project" value="UniProtKB-ARBA"/>
</dbReference>
<evidence type="ECO:0000259" key="12">
    <source>
        <dbReference type="SMART" id="SM00543"/>
    </source>
</evidence>
<evidence type="ECO:0000256" key="3">
    <source>
        <dbReference type="ARBA" id="ARBA00019879"/>
    </source>
</evidence>
<keyword evidence="11" id="KW-0812">Transmembrane</keyword>
<keyword evidence="6" id="KW-0943">RNA-mediated gene silencing</keyword>
<dbReference type="SUPFAM" id="SSF48371">
    <property type="entry name" value="ARM repeat"/>
    <property type="match status" value="3"/>
</dbReference>
<evidence type="ECO:0000256" key="10">
    <source>
        <dbReference type="SAM" id="MobiDB-lite"/>
    </source>
</evidence>
<evidence type="ECO:0000256" key="11">
    <source>
        <dbReference type="SAM" id="Phobius"/>
    </source>
</evidence>
<evidence type="ECO:0000256" key="7">
    <source>
        <dbReference type="ARBA" id="ARBA00023187"/>
    </source>
</evidence>
<dbReference type="SMART" id="SM00543">
    <property type="entry name" value="MIF4G"/>
    <property type="match status" value="1"/>
</dbReference>
<dbReference type="RefSeq" id="XP_055877701.1">
    <property type="nucleotide sequence ID" value="XM_056021726.1"/>
</dbReference>
<dbReference type="Pfam" id="PF09090">
    <property type="entry name" value="MIF4G_like_2"/>
    <property type="match status" value="1"/>
</dbReference>
<feature type="compositionally biased region" description="Basic and acidic residues" evidence="10">
    <location>
        <begin position="999"/>
        <end position="1012"/>
    </location>
</feature>
<dbReference type="GO" id="GO:0000184">
    <property type="term" value="P:nuclear-transcribed mRNA catabolic process, nonsense-mediated decay"/>
    <property type="evidence" value="ECO:0007669"/>
    <property type="project" value="TreeGrafter"/>
</dbReference>
<proteinExistence type="inferred from homology"/>
<dbReference type="GO" id="GO:0008380">
    <property type="term" value="P:RNA splicing"/>
    <property type="evidence" value="ECO:0007669"/>
    <property type="project" value="UniProtKB-KW"/>
</dbReference>
<feature type="transmembrane region" description="Helical" evidence="11">
    <location>
        <begin position="288"/>
        <end position="306"/>
    </location>
</feature>
<protein>
    <recommendedName>
        <fullName evidence="3">Nuclear cap-binding protein subunit 1</fullName>
    </recommendedName>
    <alternativeName>
        <fullName evidence="9">80 kDa nuclear cap-binding protein</fullName>
    </alternativeName>
</protein>
<gene>
    <name evidence="14" type="primary">LOC106078519</name>
</gene>
<name>A0A9W2ZRR9_BIOGL</name>
<dbReference type="InterPro" id="IPR016024">
    <property type="entry name" value="ARM-type_fold"/>
</dbReference>
<dbReference type="InterPro" id="IPR015174">
    <property type="entry name" value="MIF4G-like_typ-2"/>
</dbReference>
<keyword evidence="11" id="KW-0472">Membrane</keyword>
<comment type="subcellular location">
    <subcellularLocation>
        <location evidence="1">Nucleus</location>
    </subcellularLocation>
</comment>
<dbReference type="Gene3D" id="1.20.1250.20">
    <property type="entry name" value="MFS general substrate transporter like domains"/>
    <property type="match status" value="1"/>
</dbReference>
<feature type="region of interest" description="Disordered" evidence="10">
    <location>
        <begin position="999"/>
        <end position="1020"/>
    </location>
</feature>
<dbReference type="OrthoDB" id="10252707at2759"/>
<feature type="transmembrane region" description="Helical" evidence="11">
    <location>
        <begin position="318"/>
        <end position="340"/>
    </location>
</feature>
<organism evidence="13 14">
    <name type="scientific">Biomphalaria glabrata</name>
    <name type="common">Bloodfluke planorb</name>
    <name type="synonym">Freshwater snail</name>
    <dbReference type="NCBI Taxonomy" id="6526"/>
    <lineage>
        <taxon>Eukaryota</taxon>
        <taxon>Metazoa</taxon>
        <taxon>Spiralia</taxon>
        <taxon>Lophotrochozoa</taxon>
        <taxon>Mollusca</taxon>
        <taxon>Gastropoda</taxon>
        <taxon>Heterobranchia</taxon>
        <taxon>Euthyneura</taxon>
        <taxon>Panpulmonata</taxon>
        <taxon>Hygrophila</taxon>
        <taxon>Lymnaeoidea</taxon>
        <taxon>Planorbidae</taxon>
        <taxon>Biomphalaria</taxon>
    </lineage>
</organism>
<keyword evidence="13" id="KW-1185">Reference proteome</keyword>
<reference evidence="14" key="1">
    <citation type="submission" date="2025-08" db="UniProtKB">
        <authorList>
            <consortium name="RefSeq"/>
        </authorList>
    </citation>
    <scope>IDENTIFICATION</scope>
</reference>
<accession>A0A9W2ZRR9</accession>
<feature type="transmembrane region" description="Helical" evidence="11">
    <location>
        <begin position="21"/>
        <end position="38"/>
    </location>
</feature>
<dbReference type="Gene3D" id="1.25.40.180">
    <property type="match status" value="3"/>
</dbReference>
<dbReference type="GO" id="GO:0005634">
    <property type="term" value="C:nucleus"/>
    <property type="evidence" value="ECO:0007669"/>
    <property type="project" value="UniProtKB-SubCell"/>
</dbReference>
<dbReference type="InterPro" id="IPR036259">
    <property type="entry name" value="MFS_trans_sf"/>
</dbReference>
<keyword evidence="4" id="KW-0507">mRNA processing</keyword>
<feature type="transmembrane region" description="Helical" evidence="11">
    <location>
        <begin position="58"/>
        <end position="78"/>
    </location>
</feature>
<dbReference type="AlphaFoldDB" id="A0A9W2ZRR9"/>
<dbReference type="GO" id="GO:0003729">
    <property type="term" value="F:mRNA binding"/>
    <property type="evidence" value="ECO:0007669"/>
    <property type="project" value="TreeGrafter"/>
</dbReference>
<evidence type="ECO:0000256" key="6">
    <source>
        <dbReference type="ARBA" id="ARBA00023158"/>
    </source>
</evidence>
<dbReference type="GO" id="GO:0000339">
    <property type="term" value="F:RNA cap binding"/>
    <property type="evidence" value="ECO:0007669"/>
    <property type="project" value="InterPro"/>
</dbReference>
<evidence type="ECO:0000256" key="1">
    <source>
        <dbReference type="ARBA" id="ARBA00004123"/>
    </source>
</evidence>
<evidence type="ECO:0000256" key="9">
    <source>
        <dbReference type="ARBA" id="ARBA00030965"/>
    </source>
</evidence>
<evidence type="ECO:0000313" key="13">
    <source>
        <dbReference type="Proteomes" id="UP001165740"/>
    </source>
</evidence>
<dbReference type="PANTHER" id="PTHR12412:SF2">
    <property type="entry name" value="NUCLEAR CAP-BINDING PROTEIN SUBUNIT 1"/>
    <property type="match status" value="1"/>
</dbReference>
<dbReference type="InterPro" id="IPR003890">
    <property type="entry name" value="MIF4G-like_typ-3"/>
</dbReference>
<sequence>MSNFEQISVSTYRDPTVYNKVFKHFAFLYFLQGVPIGFQTRFLPIYFRKRGISLVGLWMLKLLTVTWVLKPLIAYYILEQSIKKRFFMHTSYVVLCVIFLIASQLPMVNYTDFIGIMFLVNLTTSLQDVTLDSVLIELVTSAQMSNANVAQNIFGKVGSMFSGITFSLLSDVVGLSPLFYVLILLYFWGFIVAINIMGTPPVTPQLSSIAPNDDRDLDDEELEPPRVSLKLKRSSHFHNTQCGLSNIWHVDGTPWGIIFLLSYKIGELGTASNLPIYLIDIGYSPSQVGLLTTIIGELFGMVGSMTSEVFYHQPLLKVLQILLAARTVIAALMWLLVVTWDKSSSFYDDRGRKRRKIAPDGVDIEDRLESLITRVGERSTSSLESNLEGLASVLEADIPNYKHQIMKILCQCVVNLPEKLTVYTTLVGLLNAKNYNCGGEFVEMLVRNLKEALKTGEFENARMMVRFLSDLVNCHVLVATSLLQMFDSFVEVTLEDNIPQVRSDIYVYLVLSSLPWVGRELFEKKESDLNSMLVTIENYLSKRQKIHLPALRVWLNDGPHLQEEYLDCLWAQIKNLRNNKWIEKQILRPYLAFDGVLCDALQHTLPQIIPPSHNKSMVYPLPRVVFRLFDYTDVPQGPVLPGSHAIERYLIEEQINRIIHTHHLERKDCAAALLEYPAKAKIPLNYMIVEVMFGQLFELPRPPYIEIFYGSTFIELCKNQPTSMPEVLAQASEMLFDRLDSMHSICIERFVHWFSYHLSNFQYKWSWEDWVECVAMDPNAPKSKFVREVLLKCLRFSYYQRVVESVPESFAALLPPEPKPIYKYEQEGAGSLPGTMHAHKLMSAIKSKCTPEEAAVLLKDLPNVYPNGQENENSSFNPLKIDVFFSTLLHLGSKSISHSFAALAKFHPNLKSLAEFDDGKICLLKVLYETWKNNQQMMVVLVDKLLRTEVVECSSVANWLFSFEMQHDFTSFYVWEIMHSTIKKMSRHVDQLQQEVDSAHDKQEAAKRKEADGLEVGDDDIPSDEAIERMEEKLEAATSAQKNLFLVIFQRFIIVLTEHLARCESAGVDYNTPWYKWVIERLQQVFLMHHELVFRYINTLEQLLFTSDIDIHILEVFQQFCALRS</sequence>
<keyword evidence="8" id="KW-0539">Nucleus</keyword>
<dbReference type="GO" id="GO:0006370">
    <property type="term" value="P:7-methylguanosine mRNA capping"/>
    <property type="evidence" value="ECO:0007669"/>
    <property type="project" value="UniProtKB-KW"/>
</dbReference>
<dbReference type="InterPro" id="IPR027159">
    <property type="entry name" value="CBP80"/>
</dbReference>
<feature type="transmembrane region" description="Helical" evidence="11">
    <location>
        <begin position="178"/>
        <end position="198"/>
    </location>
</feature>
<dbReference type="OMA" id="AYMILEV"/>
<dbReference type="InterPro" id="IPR015172">
    <property type="entry name" value="MIF4G-like_typ-1"/>
</dbReference>
<feature type="transmembrane region" description="Helical" evidence="11">
    <location>
        <begin position="90"/>
        <end position="108"/>
    </location>
</feature>
<dbReference type="PANTHER" id="PTHR12412">
    <property type="entry name" value="CAP BINDING PROTEIN"/>
    <property type="match status" value="1"/>
</dbReference>
<evidence type="ECO:0000256" key="5">
    <source>
        <dbReference type="ARBA" id="ARBA00023042"/>
    </source>
</evidence>
<evidence type="ECO:0000256" key="4">
    <source>
        <dbReference type="ARBA" id="ARBA00022664"/>
    </source>
</evidence>
<feature type="domain" description="MIF4G" evidence="12">
    <location>
        <begin position="365"/>
        <end position="577"/>
    </location>
</feature>